<proteinExistence type="predicted"/>
<accession>A0A381TAC2</accession>
<protein>
    <submittedName>
        <fullName evidence="1">Uncharacterized protein</fullName>
    </submittedName>
</protein>
<gene>
    <name evidence="1" type="ORF">METZ01_LOCUS65382</name>
</gene>
<evidence type="ECO:0000313" key="1">
    <source>
        <dbReference type="EMBL" id="SVA12528.1"/>
    </source>
</evidence>
<dbReference type="EMBL" id="UINC01004196">
    <property type="protein sequence ID" value="SVA12528.1"/>
    <property type="molecule type" value="Genomic_DNA"/>
</dbReference>
<reference evidence="1" key="1">
    <citation type="submission" date="2018-05" db="EMBL/GenBank/DDBJ databases">
        <authorList>
            <person name="Lanie J.A."/>
            <person name="Ng W.-L."/>
            <person name="Kazmierczak K.M."/>
            <person name="Andrzejewski T.M."/>
            <person name="Davidsen T.M."/>
            <person name="Wayne K.J."/>
            <person name="Tettelin H."/>
            <person name="Glass J.I."/>
            <person name="Rusch D."/>
            <person name="Podicherti R."/>
            <person name="Tsui H.-C.T."/>
            <person name="Winkler M.E."/>
        </authorList>
    </citation>
    <scope>NUCLEOTIDE SEQUENCE</scope>
</reference>
<sequence length="48" mass="5612">MSQFGEPKYGITKFVRANSINEIRPKVEQALKSVKAMENYFNKIVRHI</sequence>
<dbReference type="AlphaFoldDB" id="A0A381TAC2"/>
<organism evidence="1">
    <name type="scientific">marine metagenome</name>
    <dbReference type="NCBI Taxonomy" id="408172"/>
    <lineage>
        <taxon>unclassified sequences</taxon>
        <taxon>metagenomes</taxon>
        <taxon>ecological metagenomes</taxon>
    </lineage>
</organism>
<name>A0A381TAC2_9ZZZZ</name>